<keyword evidence="1" id="KW-0732">Signal</keyword>
<dbReference type="Proteomes" id="UP001140453">
    <property type="component" value="Unassembled WGS sequence"/>
</dbReference>
<dbReference type="EMBL" id="JAPEVB010000007">
    <property type="protein sequence ID" value="KAJ4385494.1"/>
    <property type="molecule type" value="Genomic_DNA"/>
</dbReference>
<dbReference type="OrthoDB" id="4991875at2759"/>
<evidence type="ECO:0000256" key="1">
    <source>
        <dbReference type="SAM" id="SignalP"/>
    </source>
</evidence>
<dbReference type="AlphaFoldDB" id="A0A9W9CRY7"/>
<evidence type="ECO:0008006" key="4">
    <source>
        <dbReference type="Google" id="ProtNLM"/>
    </source>
</evidence>
<gene>
    <name evidence="2" type="ORF">N0V93_009922</name>
</gene>
<name>A0A9W9CRY7_9PEZI</name>
<reference evidence="2" key="1">
    <citation type="submission" date="2022-10" db="EMBL/GenBank/DDBJ databases">
        <title>Tapping the CABI collections for fungal endophytes: first genome assemblies for Collariella, Neodidymelliopsis, Ascochyta clinopodiicola, Didymella pomorum, Didymosphaeria variabile, Neocosmospora piperis and Neocucurbitaria cava.</title>
        <authorList>
            <person name="Hill R."/>
        </authorList>
    </citation>
    <scope>NUCLEOTIDE SEQUENCE</scope>
    <source>
        <strain evidence="2">IMI 355082</strain>
    </source>
</reference>
<keyword evidence="3" id="KW-1185">Reference proteome</keyword>
<comment type="caution">
    <text evidence="2">The sequence shown here is derived from an EMBL/GenBank/DDBJ whole genome shotgun (WGS) entry which is preliminary data.</text>
</comment>
<organism evidence="2 3">
    <name type="scientific">Gnomoniopsis smithogilvyi</name>
    <dbReference type="NCBI Taxonomy" id="1191159"/>
    <lineage>
        <taxon>Eukaryota</taxon>
        <taxon>Fungi</taxon>
        <taxon>Dikarya</taxon>
        <taxon>Ascomycota</taxon>
        <taxon>Pezizomycotina</taxon>
        <taxon>Sordariomycetes</taxon>
        <taxon>Sordariomycetidae</taxon>
        <taxon>Diaporthales</taxon>
        <taxon>Gnomoniaceae</taxon>
        <taxon>Gnomoniopsis</taxon>
    </lineage>
</organism>
<protein>
    <recommendedName>
        <fullName evidence="4">GPI anchored cell wall protein</fullName>
    </recommendedName>
</protein>
<feature type="chain" id="PRO_5040759133" description="GPI anchored cell wall protein" evidence="1">
    <location>
        <begin position="19"/>
        <end position="196"/>
    </location>
</feature>
<sequence>MAQRSVLLLAALASGISASTSSSSSANATSTMTVILPMLDSQTAVMGSIMGVDATATSYYLTCPTSESSLTCGLGDGVELVEGPSVLEVHFTEESIGTIDVSCALASNTASCTTTLTTADISITGTAVAASSQVTSTGTTVVTGISSYTLPVTVTAGLEKLSAANSTSVATGGVPRATQNAVLMGAAAMVGGALLL</sequence>
<dbReference type="PANTHER" id="PTHR40640">
    <property type="entry name" value="ANCHORED GLYCOPROTEIN, PUTATIVE (AFU_ORTHOLOGUE AFUA_8G04860)-RELATED"/>
    <property type="match status" value="1"/>
</dbReference>
<accession>A0A9W9CRY7</accession>
<proteinExistence type="predicted"/>
<evidence type="ECO:0000313" key="3">
    <source>
        <dbReference type="Proteomes" id="UP001140453"/>
    </source>
</evidence>
<dbReference type="PANTHER" id="PTHR40640:SF1">
    <property type="entry name" value="ANCHORED GLYCOPROTEIN, PUTATIVE (AFU_ORTHOLOGUE AFUA_8G04860)-RELATED"/>
    <property type="match status" value="1"/>
</dbReference>
<evidence type="ECO:0000313" key="2">
    <source>
        <dbReference type="EMBL" id="KAJ4385494.1"/>
    </source>
</evidence>
<feature type="signal peptide" evidence="1">
    <location>
        <begin position="1"/>
        <end position="18"/>
    </location>
</feature>